<organism evidence="1 2">
    <name type="scientific">Ilex paraguariensis</name>
    <name type="common">yerba mate</name>
    <dbReference type="NCBI Taxonomy" id="185542"/>
    <lineage>
        <taxon>Eukaryota</taxon>
        <taxon>Viridiplantae</taxon>
        <taxon>Streptophyta</taxon>
        <taxon>Embryophyta</taxon>
        <taxon>Tracheophyta</taxon>
        <taxon>Spermatophyta</taxon>
        <taxon>Magnoliopsida</taxon>
        <taxon>eudicotyledons</taxon>
        <taxon>Gunneridae</taxon>
        <taxon>Pentapetalae</taxon>
        <taxon>asterids</taxon>
        <taxon>campanulids</taxon>
        <taxon>Aquifoliales</taxon>
        <taxon>Aquifoliaceae</taxon>
        <taxon>Ilex</taxon>
    </lineage>
</organism>
<reference evidence="1 2" key="1">
    <citation type="submission" date="2024-02" db="EMBL/GenBank/DDBJ databases">
        <authorList>
            <person name="Vignale AGUSTIN F."/>
            <person name="Sosa J E."/>
            <person name="Modenutti C."/>
        </authorList>
    </citation>
    <scope>NUCLEOTIDE SEQUENCE [LARGE SCALE GENOMIC DNA]</scope>
</reference>
<accession>A0ABC8QTB8</accession>
<gene>
    <name evidence="1" type="ORF">ILEXP_LOCUS934</name>
</gene>
<sequence>MGAEVPPSSAEVPASVGTGVFVPPVKVPSPTASSIPAIVSNLLDLPELPGAPATPSSTAISEVLDLPGPPKISIDLPPSVASELLELPGVILDLIAESEDKVVATSSRKHGRGSASSQLSGSFFGEIDFTTTELNLAFENSNLKDQLSEMKREWNELKVENAWLRSTNAQHEEEVSKLKRGSGGA</sequence>
<dbReference type="AlphaFoldDB" id="A0ABC8QTB8"/>
<proteinExistence type="predicted"/>
<keyword evidence="2" id="KW-1185">Reference proteome</keyword>
<dbReference type="EMBL" id="CAUOFW020000281">
    <property type="protein sequence ID" value="CAK9134004.1"/>
    <property type="molecule type" value="Genomic_DNA"/>
</dbReference>
<dbReference type="Proteomes" id="UP001642360">
    <property type="component" value="Unassembled WGS sequence"/>
</dbReference>
<name>A0ABC8QTB8_9AQUA</name>
<evidence type="ECO:0000313" key="2">
    <source>
        <dbReference type="Proteomes" id="UP001642360"/>
    </source>
</evidence>
<evidence type="ECO:0000313" key="1">
    <source>
        <dbReference type="EMBL" id="CAK9134004.1"/>
    </source>
</evidence>
<comment type="caution">
    <text evidence="1">The sequence shown here is derived from an EMBL/GenBank/DDBJ whole genome shotgun (WGS) entry which is preliminary data.</text>
</comment>
<protein>
    <submittedName>
        <fullName evidence="1">Uncharacterized protein</fullName>
    </submittedName>
</protein>